<evidence type="ECO:0000313" key="7">
    <source>
        <dbReference type="Proteomes" id="UP001055712"/>
    </source>
</evidence>
<dbReference type="GO" id="GO:0005634">
    <property type="term" value="C:nucleus"/>
    <property type="evidence" value="ECO:0007669"/>
    <property type="project" value="UniProtKB-SubCell"/>
</dbReference>
<dbReference type="GO" id="GO:0006355">
    <property type="term" value="P:regulation of DNA-templated transcription"/>
    <property type="evidence" value="ECO:0007669"/>
    <property type="project" value="TreeGrafter"/>
</dbReference>
<keyword evidence="3" id="KW-0539">Nucleus</keyword>
<accession>A0A9D4TY04</accession>
<comment type="caution">
    <text evidence="6">The sequence shown here is derived from an EMBL/GenBank/DDBJ whole genome shotgun (WGS) entry which is preliminary data.</text>
</comment>
<reference evidence="6" key="2">
    <citation type="submission" date="2020-11" db="EMBL/GenBank/DDBJ databases">
        <authorList>
            <person name="Cecchin M."/>
            <person name="Marcolungo L."/>
            <person name="Rossato M."/>
            <person name="Girolomoni L."/>
            <person name="Cosentino E."/>
            <person name="Cuine S."/>
            <person name="Li-Beisson Y."/>
            <person name="Delledonne M."/>
            <person name="Ballottari M."/>
        </authorList>
    </citation>
    <scope>NUCLEOTIDE SEQUENCE</scope>
    <source>
        <strain evidence="6">211/11P</strain>
        <tissue evidence="6">Whole cell</tissue>
    </source>
</reference>
<sequence length="725" mass="73354">MAANMQDALADVALRLETLRAAVAQSDLAGARAQHLVAIKLLTTELEALLQPQGQAPLAVANVAQALAEAAPPAEPTHLATAPRVGLTAAILPATPFEQRRAPASAAKAPAATPGGGLPATTPLAAEVLASLNNILLGDGGSSGLQTTAAPAPAPVDKADGDAATTLSGLFKGLDSQSLCAAPKQQRQQKPLAPAMAALLQDTQPPPSALPMHAAAMAAAAAAGPALPASRRQSAAGLLMPLPVAVPRGQRPCNCKRSMCLKMYCECFAAGGFCAPTCSCLSCSNLPTRLSAVTKAREQVLAKNPSAFEVKVTAAAGHRRGCRCKRSKCLKKYCECFHAGARCNPEVCQCEECHNTEGDEMLLPALNRRSHQAQQAPWTDATPNVLAMFQQQLESLPMAAAGSGGGSQSSGSEGGRGSQGPVSQLHLLPEASLPYSFALPAMPLAEAGGSDGLMGSFSAAAMFAAAAQPPAFDDATVAFMAIMTAAMAEQELEESMADAASGPVPAAGTALAANQRPATTPGAAKMVSALTSHLSDVAGASADPEVYDTATSPAPHVLAKMAIQRDLAPAMAPAKLTSGPAAGGKCRPPLPGSRVRSRAGSPLSVGSADENGSHNVPGLQRSKRPRRAASGGVLGAVAAEAADWGCDVLSPPLKRSNSLPVTVDASKRGGKVSDRVALLKRALVAETAAAQHKLMGGTFCGSDPGSPSAEDADAVSALFELSSMC</sequence>
<feature type="region of interest" description="Disordered" evidence="4">
    <location>
        <begin position="575"/>
        <end position="627"/>
    </location>
</feature>
<dbReference type="Pfam" id="PF03638">
    <property type="entry name" value="TCR"/>
    <property type="match status" value="2"/>
</dbReference>
<dbReference type="EMBL" id="SIDB01000002">
    <property type="protein sequence ID" value="KAI3436672.1"/>
    <property type="molecule type" value="Genomic_DNA"/>
</dbReference>
<feature type="region of interest" description="Disordered" evidence="4">
    <location>
        <begin position="399"/>
        <end position="423"/>
    </location>
</feature>
<dbReference type="InterPro" id="IPR005172">
    <property type="entry name" value="CRC"/>
</dbReference>
<dbReference type="AlphaFoldDB" id="A0A9D4TY04"/>
<dbReference type="PANTHER" id="PTHR12446:SF34">
    <property type="entry name" value="PROTEIN LIN-54 HOMOLOG"/>
    <property type="match status" value="1"/>
</dbReference>
<dbReference type="InterPro" id="IPR028307">
    <property type="entry name" value="Lin-54_fam"/>
</dbReference>
<proteinExistence type="inferred from homology"/>
<keyword evidence="7" id="KW-1185">Reference proteome</keyword>
<feature type="domain" description="CRC" evidence="5">
    <location>
        <begin position="249"/>
        <end position="358"/>
    </location>
</feature>
<evidence type="ECO:0000256" key="1">
    <source>
        <dbReference type="ARBA" id="ARBA00004123"/>
    </source>
</evidence>
<reference evidence="6" key="1">
    <citation type="journal article" date="2019" name="Plant J.">
        <title>Chlorella vulgaris genome assembly and annotation reveals the molecular basis for metabolic acclimation to high light conditions.</title>
        <authorList>
            <person name="Cecchin M."/>
            <person name="Marcolungo L."/>
            <person name="Rossato M."/>
            <person name="Girolomoni L."/>
            <person name="Cosentino E."/>
            <person name="Cuine S."/>
            <person name="Li-Beisson Y."/>
            <person name="Delledonne M."/>
            <person name="Ballottari M."/>
        </authorList>
    </citation>
    <scope>NUCLEOTIDE SEQUENCE</scope>
    <source>
        <strain evidence="6">211/11P</strain>
    </source>
</reference>
<protein>
    <recommendedName>
        <fullName evidence="5">CRC domain-containing protein</fullName>
    </recommendedName>
</protein>
<dbReference type="PROSITE" id="PS51634">
    <property type="entry name" value="CRC"/>
    <property type="match status" value="1"/>
</dbReference>
<name>A0A9D4TY04_CHLVU</name>
<feature type="compositionally biased region" description="Gly residues" evidence="4">
    <location>
        <begin position="402"/>
        <end position="418"/>
    </location>
</feature>
<dbReference type="OrthoDB" id="6283463at2759"/>
<evidence type="ECO:0000256" key="2">
    <source>
        <dbReference type="ARBA" id="ARBA00007267"/>
    </source>
</evidence>
<comment type="similarity">
    <text evidence="2">Belongs to the lin-54 family.</text>
</comment>
<evidence type="ECO:0000259" key="5">
    <source>
        <dbReference type="PROSITE" id="PS51634"/>
    </source>
</evidence>
<dbReference type="Proteomes" id="UP001055712">
    <property type="component" value="Unassembled WGS sequence"/>
</dbReference>
<dbReference type="InterPro" id="IPR033467">
    <property type="entry name" value="Tesmin/TSO1-like_CXC"/>
</dbReference>
<dbReference type="PANTHER" id="PTHR12446">
    <property type="entry name" value="TESMIN/TSO1-RELATED"/>
    <property type="match status" value="1"/>
</dbReference>
<dbReference type="SMART" id="SM01114">
    <property type="entry name" value="CXC"/>
    <property type="match status" value="2"/>
</dbReference>
<evidence type="ECO:0000256" key="3">
    <source>
        <dbReference type="ARBA" id="ARBA00023242"/>
    </source>
</evidence>
<evidence type="ECO:0000256" key="4">
    <source>
        <dbReference type="SAM" id="MobiDB-lite"/>
    </source>
</evidence>
<evidence type="ECO:0000313" key="6">
    <source>
        <dbReference type="EMBL" id="KAI3436672.1"/>
    </source>
</evidence>
<gene>
    <name evidence="6" type="ORF">D9Q98_006088</name>
</gene>
<comment type="subcellular location">
    <subcellularLocation>
        <location evidence="1">Nucleus</location>
    </subcellularLocation>
</comment>
<organism evidence="6 7">
    <name type="scientific">Chlorella vulgaris</name>
    <name type="common">Green alga</name>
    <dbReference type="NCBI Taxonomy" id="3077"/>
    <lineage>
        <taxon>Eukaryota</taxon>
        <taxon>Viridiplantae</taxon>
        <taxon>Chlorophyta</taxon>
        <taxon>core chlorophytes</taxon>
        <taxon>Trebouxiophyceae</taxon>
        <taxon>Chlorellales</taxon>
        <taxon>Chlorellaceae</taxon>
        <taxon>Chlorella clade</taxon>
        <taxon>Chlorella</taxon>
    </lineage>
</organism>